<dbReference type="AlphaFoldDB" id="A0A151AM06"/>
<name>A0A151AM06_9CLOT</name>
<gene>
    <name evidence="1" type="ORF">CLCOL_16820</name>
</gene>
<dbReference type="RefSeq" id="WP_061858522.1">
    <property type="nucleotide sequence ID" value="NZ_LTBB01000008.1"/>
</dbReference>
<reference evidence="1 2" key="1">
    <citation type="submission" date="2016-02" db="EMBL/GenBank/DDBJ databases">
        <title>Genome sequence of Clostridium colicanis DSM 13634.</title>
        <authorList>
            <person name="Poehlein A."/>
            <person name="Daniel R."/>
        </authorList>
    </citation>
    <scope>NUCLEOTIDE SEQUENCE [LARGE SCALE GENOMIC DNA]</scope>
    <source>
        <strain evidence="1 2">DSM 13634</strain>
    </source>
</reference>
<dbReference type="Proteomes" id="UP000075374">
    <property type="component" value="Unassembled WGS sequence"/>
</dbReference>
<dbReference type="PATRIC" id="fig|1121305.3.peg.1684"/>
<keyword evidence="2" id="KW-1185">Reference proteome</keyword>
<proteinExistence type="predicted"/>
<sequence length="128" mass="13709">MDGTNFVSHLSNYIGETVTIFTTSGGESGEGFTGVLLSVNNNFVRLITQIGIAPGCALGSCCNDKKDRYRYDNVAGVEGDNFDNDFNRQCLGGEDLEDTGRFTCRGTTVGSVTDIPIDRIAAFVHNAV</sequence>
<evidence type="ECO:0000313" key="2">
    <source>
        <dbReference type="Proteomes" id="UP000075374"/>
    </source>
</evidence>
<protein>
    <submittedName>
        <fullName evidence="1">Uncharacterized protein</fullName>
    </submittedName>
</protein>
<dbReference type="EMBL" id="LTBB01000008">
    <property type="protein sequence ID" value="KYH28669.1"/>
    <property type="molecule type" value="Genomic_DNA"/>
</dbReference>
<dbReference type="STRING" id="1121305.CLCOL_16820"/>
<evidence type="ECO:0000313" key="1">
    <source>
        <dbReference type="EMBL" id="KYH28669.1"/>
    </source>
</evidence>
<comment type="caution">
    <text evidence="1">The sequence shown here is derived from an EMBL/GenBank/DDBJ whole genome shotgun (WGS) entry which is preliminary data.</text>
</comment>
<organism evidence="1 2">
    <name type="scientific">Clostridium colicanis DSM 13634</name>
    <dbReference type="NCBI Taxonomy" id="1121305"/>
    <lineage>
        <taxon>Bacteria</taxon>
        <taxon>Bacillati</taxon>
        <taxon>Bacillota</taxon>
        <taxon>Clostridia</taxon>
        <taxon>Eubacteriales</taxon>
        <taxon>Clostridiaceae</taxon>
        <taxon>Clostridium</taxon>
    </lineage>
</organism>
<accession>A0A151AM06</accession>